<organism evidence="1 2">
    <name type="scientific">Thermobifida alba</name>
    <name type="common">Thermomonospora alba</name>
    <dbReference type="NCBI Taxonomy" id="53522"/>
    <lineage>
        <taxon>Bacteria</taxon>
        <taxon>Bacillati</taxon>
        <taxon>Actinomycetota</taxon>
        <taxon>Actinomycetes</taxon>
        <taxon>Streptosporangiales</taxon>
        <taxon>Nocardiopsidaceae</taxon>
        <taxon>Thermobifida</taxon>
    </lineage>
</organism>
<name>A0ABY4KZU6_THEAE</name>
<dbReference type="InterPro" id="IPR014825">
    <property type="entry name" value="DNA_alkylation"/>
</dbReference>
<proteinExistence type="predicted"/>
<dbReference type="SUPFAM" id="SSF48371">
    <property type="entry name" value="ARM repeat"/>
    <property type="match status" value="1"/>
</dbReference>
<dbReference type="Proteomes" id="UP000832041">
    <property type="component" value="Chromosome"/>
</dbReference>
<evidence type="ECO:0000313" key="1">
    <source>
        <dbReference type="EMBL" id="UPT19608.1"/>
    </source>
</evidence>
<dbReference type="PANTHER" id="PTHR34070:SF1">
    <property type="entry name" value="DNA ALKYLATION REPAIR PROTEIN"/>
    <property type="match status" value="1"/>
</dbReference>
<dbReference type="RefSeq" id="WP_248591831.1">
    <property type="nucleotide sequence ID" value="NZ_BAABEB010000001.1"/>
</dbReference>
<reference evidence="1 2" key="1">
    <citation type="submission" date="2020-04" db="EMBL/GenBank/DDBJ databases">
        <title>Thermobifida alba genome sequencing and assembly.</title>
        <authorList>
            <person name="Luzics S."/>
            <person name="Horvath B."/>
            <person name="Nagy I."/>
            <person name="Toth A."/>
            <person name="Nagy I."/>
            <person name="Kukolya J."/>
        </authorList>
    </citation>
    <scope>NUCLEOTIDE SEQUENCE [LARGE SCALE GENOMIC DNA]</scope>
    <source>
        <strain evidence="1 2">DSM 43795</strain>
    </source>
</reference>
<gene>
    <name evidence="1" type="ORF">FOF52_00360</name>
</gene>
<dbReference type="Pfam" id="PF08713">
    <property type="entry name" value="DNA_alkylation"/>
    <property type="match status" value="1"/>
</dbReference>
<dbReference type="InterPro" id="IPR016024">
    <property type="entry name" value="ARM-type_fold"/>
</dbReference>
<accession>A0ABY4KZU6</accession>
<dbReference type="EMBL" id="CP051627">
    <property type="protein sequence ID" value="UPT19608.1"/>
    <property type="molecule type" value="Genomic_DNA"/>
</dbReference>
<dbReference type="Gene3D" id="1.25.10.90">
    <property type="match status" value="1"/>
</dbReference>
<dbReference type="PANTHER" id="PTHR34070">
    <property type="entry name" value="ARMADILLO-TYPE FOLD"/>
    <property type="match status" value="1"/>
</dbReference>
<evidence type="ECO:0000313" key="2">
    <source>
        <dbReference type="Proteomes" id="UP000832041"/>
    </source>
</evidence>
<sequence length="230" mass="25952">MPAHLGLIAAVRDRLRDAADPVRAASMRRRVRSELPFHGVSAAVRRRLFAEVFATCPLEDFETWEDTVHTLWRVASHREERYAAVELADDPRYAGYRVPGAVPLYEGLITAGAWWDYVDPLAVRGIGPLLRAHPRELRPRIGDWSLSGDRWLRRAAVLCQLRAGEETDRALLFDSVDANLGHPDPFVHRAAGRALREYARTDPDSVAAFAAQHRERAARPALREVLRRLG</sequence>
<protein>
    <submittedName>
        <fullName evidence="1">DNA alkylation repair protein</fullName>
    </submittedName>
</protein>
<keyword evidence="2" id="KW-1185">Reference proteome</keyword>